<feature type="compositionally biased region" description="Basic and acidic residues" evidence="6">
    <location>
        <begin position="762"/>
        <end position="775"/>
    </location>
</feature>
<dbReference type="GO" id="GO:0016787">
    <property type="term" value="F:hydrolase activity"/>
    <property type="evidence" value="ECO:0007669"/>
    <property type="project" value="UniProtKB-KW"/>
</dbReference>
<feature type="domain" description="RNB" evidence="7">
    <location>
        <begin position="1175"/>
        <end position="1543"/>
    </location>
</feature>
<dbReference type="EMBL" id="JAIWYP010000015">
    <property type="protein sequence ID" value="KAH3699046.1"/>
    <property type="molecule type" value="Genomic_DNA"/>
</dbReference>
<dbReference type="PANTHER" id="PTHR43788:SF16">
    <property type="entry name" value="HELICASE WITH ZINC FINGER 2"/>
    <property type="match status" value="1"/>
</dbReference>
<feature type="compositionally biased region" description="Polar residues" evidence="6">
    <location>
        <begin position="794"/>
        <end position="805"/>
    </location>
</feature>
<evidence type="ECO:0000256" key="3">
    <source>
        <dbReference type="ARBA" id="ARBA00022801"/>
    </source>
</evidence>
<proteinExistence type="inferred from homology"/>
<protein>
    <recommendedName>
        <fullName evidence="7">RNB domain-containing protein</fullName>
    </recommendedName>
</protein>
<dbReference type="InterPro" id="IPR022966">
    <property type="entry name" value="RNase_II/R_CS"/>
</dbReference>
<feature type="region of interest" description="Disordered" evidence="6">
    <location>
        <begin position="1"/>
        <end position="90"/>
    </location>
</feature>
<dbReference type="InterPro" id="IPR041679">
    <property type="entry name" value="DNA2/NAM7-like_C"/>
</dbReference>
<evidence type="ECO:0000313" key="9">
    <source>
        <dbReference type="Proteomes" id="UP000828390"/>
    </source>
</evidence>
<keyword evidence="4" id="KW-0347">Helicase</keyword>
<feature type="region of interest" description="Disordered" evidence="6">
    <location>
        <begin position="712"/>
        <end position="824"/>
    </location>
</feature>
<evidence type="ECO:0000259" key="7">
    <source>
        <dbReference type="SMART" id="SM00955"/>
    </source>
</evidence>
<accession>A0A9D4BL79</accession>
<evidence type="ECO:0000313" key="8">
    <source>
        <dbReference type="EMBL" id="KAH3699046.1"/>
    </source>
</evidence>
<dbReference type="InterPro" id="IPR041677">
    <property type="entry name" value="DNA2/NAM7_AAA_11"/>
</dbReference>
<reference evidence="8" key="2">
    <citation type="submission" date="2020-11" db="EMBL/GenBank/DDBJ databases">
        <authorList>
            <person name="McCartney M.A."/>
            <person name="Auch B."/>
            <person name="Kono T."/>
            <person name="Mallez S."/>
            <person name="Becker A."/>
            <person name="Gohl D.M."/>
            <person name="Silverstein K.A.T."/>
            <person name="Koren S."/>
            <person name="Bechman K.B."/>
            <person name="Herman A."/>
            <person name="Abrahante J.E."/>
            <person name="Garbe J."/>
        </authorList>
    </citation>
    <scope>NUCLEOTIDE SEQUENCE</scope>
    <source>
        <strain evidence="8">Duluth1</strain>
        <tissue evidence="8">Whole animal</tissue>
    </source>
</reference>
<dbReference type="InterPro" id="IPR047187">
    <property type="entry name" value="SF1_C_Upf1"/>
</dbReference>
<name>A0A9D4BL79_DREPO</name>
<dbReference type="Gene3D" id="3.40.50.300">
    <property type="entry name" value="P-loop containing nucleotide triphosphate hydrolases"/>
    <property type="match status" value="2"/>
</dbReference>
<evidence type="ECO:0000256" key="1">
    <source>
        <dbReference type="ARBA" id="ARBA00007913"/>
    </source>
</evidence>
<feature type="region of interest" description="Disordered" evidence="6">
    <location>
        <begin position="2569"/>
        <end position="2636"/>
    </location>
</feature>
<gene>
    <name evidence="8" type="ORF">DPMN_073993</name>
</gene>
<comment type="similarity">
    <text evidence="1">Belongs to the DNA2/NAM7 helicase family.</text>
</comment>
<evidence type="ECO:0000256" key="2">
    <source>
        <dbReference type="ARBA" id="ARBA00022741"/>
    </source>
</evidence>
<feature type="compositionally biased region" description="Polar residues" evidence="6">
    <location>
        <begin position="300"/>
        <end position="315"/>
    </location>
</feature>
<dbReference type="SUPFAM" id="SSF52540">
    <property type="entry name" value="P-loop containing nucleoside triphosphate hydrolases"/>
    <property type="match status" value="1"/>
</dbReference>
<sequence length="2636" mass="299589">MNSKLWPGNRDEHIGSGLSRRDRHAGYMASKKRNKVPTLISNPRKASNNGDKSGRRNSAPAVTKPSQSPSKDNDQQKISKKKKTSRNIIFNPKDLEKLTVQSGKFPSHRLVHESNYINVAVKDELFDGDARTGDRLNVPADLFDDIVATFVRSDRSSANGIISSTNKMGNFGSLLAGGDSDQLGPDLTTYSVQENSSEHSLKQNCNLKVDYEKDSIGQAAGITDDHFPDETNSLQNSRSGTGQSFSEEQHVALNGKNAYHGYRSGSSEIDNTDLKQFARSDRRPVNTDRYVRDNGARDSIATSRLSDRSTGTLTDQEPVVTDGGVPYNGARPKTFVSDAPRRNKISIPNQPPVTTVANGDKTDHSARVDVLYSRVPKSPKDDRNSAWTSSFQSDRLCGPPSSHVLTPTQGPVSIPAVVKPSLFRQMAGEEISDLIKQSHIAADDGDIDGARTLALKALVGACKEKDDYLNGLNPGIQEQQLADWFGECSFVFNKIGDYIQSARYFYTATLFDIRWTEQEHVAVADVLWSNIVYNVPAYELYTTQRNIFAFLMELDRIAKLAEKTKKWKLCLLIEGDINRVYIALFRCGIGTQHIRSHPGRKEAMWRTARCCLQIGDHMSVKRVCSVILQEFCDYNDVEAFELWSKALCMSGDYDLALKKCELALQYCQAETDDRKRLEALRNQISLKIPTQEDNADIEPDQSWLAGTSAFNSTVANNKRSSTPDSDMSRRQKKHKRPKARSPSLATPDAVKEQINAQLQKQEQQRTRNRSSDSAERTNNNIMSPEQGHSRKNSKFNGSDLVNNTVRRLPNGVRSRHESHTSTTSSVSYDYVSIFDSDSDDETDVETASTNSSLNTSGLDIEDAIEENEPMMDDNASFYEQSCLYYREAVVDQNVEKLVKEDTLLKRGVDLNMSYLSQFEDRHPDVVNRDTFYVKPLSEAEMKEKILMNPQKYIPCTIQMEGAHEAFCTPISGNHPFSVIEISGRSKIGQVFNEDTVLVELLDDNKSHEKRFGKVLGVLERQRHKDVKNPVFICTLDDMDSHLVRPMCKTVPKVHIFNKQVAEKYGFKGKRFRVEVYEYNERAGILCDPKIYDINPAGQKTYVFLVAYISWSPLHVYPIGAIIKILNWGNSIPKGLTILNLQHEVPSIYKQETVKRTESIVRRGGDEPSENMFVGRTDLTHLEVFTIDPPDAKDLDDALSIDSDGDGYRVGVHIADVSSFVEKDDPIDNEAHDRSTTFYPGIRRPRNMIPEPLSSNLCSLLPHRRRLTMSVFFLLDKTGRPRQMEGDNFLIEESFIRSRKQLSYGEAQKIIQSNESCNDNELSKDIRMLFRLAKHIRMRRLGKAMFSMNQDWEESTDEESMSETREAHYLVEELMIMANKKIAEVLKRRFQGCLPIRRQPPPSLEGLQKFTNNNGPYIDIMSMFQGKGLNGVERGVYNYLHNTDPSKETKDVAVSEGLWKRMKSSPEFAAKCLQTDLLFAYQHVIYQEWLSIQERAGYVCAASVSEDDGKHYSLGLYPYTHFTSPIRRYNDLVIHRLLRAYIRRQPSPYSRNEIENICVKVNTMSRRSRQYQRDCRALQEAVDLHNNPQMMACFVAEVSDRGFSLCSPSLKHTKKTNRDLHFNLLDMGFKPEVFKDKITNWDSVEATWRKRLYDVKGEAPMYPPDHGKVLTLNHLRHVTFIPLPIWAKMVQAASDCRLDDLSRHIKLAASKGHIHAAGHDDVSTECREIELLQPSTKFSMTFSRGQTVNVQMTAGPQRGLLAVKPMLFHMTNSVNLCLLHTDDPVLHFYQYVTNSTCDQYRNVKHYLERWLPLILMEAATGVVQNEESCCIKNVPIKLTSERQGRFALCLEHCETRNIELSGTETDDEEDDDDDTDRGSFSYDWLCLKAAIPTAKQETNNSQSVFGNVQNFWVGHAQVTRVKKLKDSNQKLKDATQTGKLKVFFELHDKAQPVPLELTQDAKNAKYQVEILRKSEVDRRTETFIKKLKSCGNSLAVKIALNTKIPDLDRDHAHIVTTLRERDLYFDGTQGSDERPLPKNNQKQQEAIDKALTSRFTLIQGPPGTGKTYTGIKLMYLFDKINRILHKEGKPSKQVLFCGPSNKSVDLVARWMLYRMGSYKPNFVRVYGRSIEAIDFPIPGRTFLSKKSTRTSKADESLKSVTLHHLIREKGKPYAEDIKAMDRFFKKNNYAPMPEQTRQYVHLIREASIDEIRKHDVILCTTAVGSNPKVLEATSVHQVIVDEAGMCPEPQCLVPIIATKAEQVVLIGDHKQLRPIIMCREAGQLGLETSLFERYATSSSSCNVQFIMLNEQYRMHPEICEFPSRQFYEKKLETRPGLWCFKAQEQPLKIWPMDRYGTYPHVLLHVEGEEKVLTVSTEDGNEQSKSNEAEINEVMRIYRYLGEQTSYDKICILSQYNAQCAEIRRRLKGEQLKDDKVSTVVSSQGGEWDYVIFSTVRSLPEYKIEKNPTLGWCKRNLGFITDRNQVNVALTRARKGLVIIGNRNLLYCDNVWRKLIDSYEQRGCVMPADKFPQEGVKKSRLQLLEERTEMNLRIHGDTLFEPGVGKATFYEGPFDFTDNEDDSEDDYTGGTPNGNASWTHVSSGRRAGSAMGRLNQRGGRSTQVIYNRRGDDGSHRQQ</sequence>
<evidence type="ECO:0000256" key="5">
    <source>
        <dbReference type="ARBA" id="ARBA00022840"/>
    </source>
</evidence>
<dbReference type="Pfam" id="PF13086">
    <property type="entry name" value="AAA_11"/>
    <property type="match status" value="1"/>
</dbReference>
<dbReference type="Pfam" id="PF25049">
    <property type="entry name" value="OB_HELZ2"/>
    <property type="match status" value="1"/>
</dbReference>
<feature type="compositionally biased region" description="Acidic residues" evidence="6">
    <location>
        <begin position="2575"/>
        <end position="2585"/>
    </location>
</feature>
<keyword evidence="5" id="KW-0067">ATP-binding</keyword>
<feature type="region of interest" description="Disordered" evidence="6">
    <location>
        <begin position="375"/>
        <end position="398"/>
    </location>
</feature>
<feature type="region of interest" description="Disordered" evidence="6">
    <location>
        <begin position="220"/>
        <end position="245"/>
    </location>
</feature>
<feature type="compositionally biased region" description="Polar residues" evidence="6">
    <location>
        <begin position="39"/>
        <end position="51"/>
    </location>
</feature>
<dbReference type="InterPro" id="IPR001900">
    <property type="entry name" value="RNase_II/R"/>
</dbReference>
<evidence type="ECO:0000256" key="6">
    <source>
        <dbReference type="SAM" id="MobiDB-lite"/>
    </source>
</evidence>
<dbReference type="PANTHER" id="PTHR43788">
    <property type="entry name" value="DNA2/NAM7 HELICASE FAMILY MEMBER"/>
    <property type="match status" value="1"/>
</dbReference>
<dbReference type="SUPFAM" id="SSF50249">
    <property type="entry name" value="Nucleic acid-binding proteins"/>
    <property type="match status" value="2"/>
</dbReference>
<dbReference type="FunFam" id="3.40.50.300:FF:001313">
    <property type="entry name" value="Helicase with zinc finger domain 2"/>
    <property type="match status" value="1"/>
</dbReference>
<dbReference type="InterPro" id="IPR027417">
    <property type="entry name" value="P-loop_NTPase"/>
</dbReference>
<feature type="compositionally biased region" description="Polar residues" evidence="6">
    <location>
        <begin position="2591"/>
        <end position="2600"/>
    </location>
</feature>
<feature type="region of interest" description="Disordered" evidence="6">
    <location>
        <begin position="258"/>
        <end position="360"/>
    </location>
</feature>
<feature type="compositionally biased region" description="Basic and acidic residues" evidence="6">
    <location>
        <begin position="272"/>
        <end position="296"/>
    </location>
</feature>
<dbReference type="InterPro" id="IPR012340">
    <property type="entry name" value="NA-bd_OB-fold"/>
</dbReference>
<dbReference type="GO" id="GO:0043139">
    <property type="term" value="F:5'-3' DNA helicase activity"/>
    <property type="evidence" value="ECO:0007669"/>
    <property type="project" value="TreeGrafter"/>
</dbReference>
<keyword evidence="2" id="KW-0547">Nucleotide-binding</keyword>
<dbReference type="InterPro" id="IPR050534">
    <property type="entry name" value="Coronavir_polyprotein_1ab"/>
</dbReference>
<feature type="compositionally biased region" description="Polar residues" evidence="6">
    <location>
        <begin position="346"/>
        <end position="357"/>
    </location>
</feature>
<dbReference type="SMART" id="SM00955">
    <property type="entry name" value="RNB"/>
    <property type="match status" value="1"/>
</dbReference>
<feature type="compositionally biased region" description="Basic and acidic residues" evidence="6">
    <location>
        <begin position="2626"/>
        <end position="2636"/>
    </location>
</feature>
<dbReference type="InterPro" id="IPR056787">
    <property type="entry name" value="OB_HELZ2"/>
</dbReference>
<dbReference type="Proteomes" id="UP000828390">
    <property type="component" value="Unassembled WGS sequence"/>
</dbReference>
<organism evidence="8 9">
    <name type="scientific">Dreissena polymorpha</name>
    <name type="common">Zebra mussel</name>
    <name type="synonym">Mytilus polymorpha</name>
    <dbReference type="NCBI Taxonomy" id="45954"/>
    <lineage>
        <taxon>Eukaryota</taxon>
        <taxon>Metazoa</taxon>
        <taxon>Spiralia</taxon>
        <taxon>Lophotrochozoa</taxon>
        <taxon>Mollusca</taxon>
        <taxon>Bivalvia</taxon>
        <taxon>Autobranchia</taxon>
        <taxon>Heteroconchia</taxon>
        <taxon>Euheterodonta</taxon>
        <taxon>Imparidentia</taxon>
        <taxon>Neoheterodontei</taxon>
        <taxon>Myida</taxon>
        <taxon>Dreissenoidea</taxon>
        <taxon>Dreissenidae</taxon>
        <taxon>Dreissena</taxon>
    </lineage>
</organism>
<feature type="compositionally biased region" description="Basic residues" evidence="6">
    <location>
        <begin position="730"/>
        <end position="739"/>
    </location>
</feature>
<dbReference type="GO" id="GO:0004540">
    <property type="term" value="F:RNA nuclease activity"/>
    <property type="evidence" value="ECO:0007669"/>
    <property type="project" value="InterPro"/>
</dbReference>
<dbReference type="Pfam" id="PF00773">
    <property type="entry name" value="RNB"/>
    <property type="match status" value="1"/>
</dbReference>
<keyword evidence="9" id="KW-1185">Reference proteome</keyword>
<dbReference type="CDD" id="cd18808">
    <property type="entry name" value="SF1_C_Upf1"/>
    <property type="match status" value="1"/>
</dbReference>
<reference evidence="8" key="1">
    <citation type="journal article" date="2019" name="bioRxiv">
        <title>The Genome of the Zebra Mussel, Dreissena polymorpha: A Resource for Invasive Species Research.</title>
        <authorList>
            <person name="McCartney M.A."/>
            <person name="Auch B."/>
            <person name="Kono T."/>
            <person name="Mallez S."/>
            <person name="Zhang Y."/>
            <person name="Obille A."/>
            <person name="Becker A."/>
            <person name="Abrahante J.E."/>
            <person name="Garbe J."/>
            <person name="Badalamenti J.P."/>
            <person name="Herman A."/>
            <person name="Mangelson H."/>
            <person name="Liachko I."/>
            <person name="Sullivan S."/>
            <person name="Sone E.D."/>
            <person name="Koren S."/>
            <person name="Silverstein K.A.T."/>
            <person name="Beckman K.B."/>
            <person name="Gohl D.M."/>
        </authorList>
    </citation>
    <scope>NUCLEOTIDE SEQUENCE</scope>
    <source>
        <strain evidence="8">Duluth1</strain>
        <tissue evidence="8">Whole animal</tissue>
    </source>
</reference>
<dbReference type="GO" id="GO:0003723">
    <property type="term" value="F:RNA binding"/>
    <property type="evidence" value="ECO:0007669"/>
    <property type="project" value="InterPro"/>
</dbReference>
<comment type="caution">
    <text evidence="8">The sequence shown here is derived from an EMBL/GenBank/DDBJ whole genome shotgun (WGS) entry which is preliminary data.</text>
</comment>
<feature type="compositionally biased region" description="Polar residues" evidence="6">
    <location>
        <begin position="230"/>
        <end position="245"/>
    </location>
</feature>
<keyword evidence="3" id="KW-0378">Hydrolase</keyword>
<dbReference type="Pfam" id="PF13087">
    <property type="entry name" value="AAA_12"/>
    <property type="match status" value="1"/>
</dbReference>
<feature type="compositionally biased region" description="Polar residues" evidence="6">
    <location>
        <begin position="712"/>
        <end position="725"/>
    </location>
</feature>
<evidence type="ECO:0000256" key="4">
    <source>
        <dbReference type="ARBA" id="ARBA00022806"/>
    </source>
</evidence>
<dbReference type="GO" id="GO:0005524">
    <property type="term" value="F:ATP binding"/>
    <property type="evidence" value="ECO:0007669"/>
    <property type="project" value="UniProtKB-KW"/>
</dbReference>
<dbReference type="PROSITE" id="PS01175">
    <property type="entry name" value="RIBONUCLEASE_II"/>
    <property type="match status" value="1"/>
</dbReference>